<dbReference type="EMBL" id="FLYE01000045">
    <property type="protein sequence ID" value="SCA57649.1"/>
    <property type="molecule type" value="Genomic_DNA"/>
</dbReference>
<keyword evidence="3" id="KW-0822">Tryptophan biosynthesis</keyword>
<dbReference type="Gene3D" id="3.40.1030.10">
    <property type="entry name" value="Nucleoside phosphorylase/phosphoribosyltransferase catalytic domain"/>
    <property type="match status" value="1"/>
</dbReference>
<protein>
    <submittedName>
        <fullName evidence="6">Anthranilate phosphoribosyltransferase</fullName>
    </submittedName>
</protein>
<dbReference type="STRING" id="1867952.MTBPR1_60162"/>
<dbReference type="OrthoDB" id="8455878at2"/>
<keyword evidence="2 6" id="KW-0808">Transferase</keyword>
<accession>A0A1C3RKA2</accession>
<dbReference type="InterPro" id="IPR005940">
    <property type="entry name" value="Anthranilate_Pribosyl_Tfrase"/>
</dbReference>
<evidence type="ECO:0000313" key="6">
    <source>
        <dbReference type="EMBL" id="SCA57649.1"/>
    </source>
</evidence>
<evidence type="ECO:0000256" key="1">
    <source>
        <dbReference type="ARBA" id="ARBA00022676"/>
    </source>
</evidence>
<dbReference type="InterPro" id="IPR000312">
    <property type="entry name" value="Glycosyl_Trfase_fam3"/>
</dbReference>
<dbReference type="Gene3D" id="1.20.970.10">
    <property type="entry name" value="Transferase, Pyrimidine Nucleoside Phosphorylase, Chain C"/>
    <property type="match status" value="1"/>
</dbReference>
<dbReference type="InterPro" id="IPR035902">
    <property type="entry name" value="Nuc_phospho_transferase"/>
</dbReference>
<evidence type="ECO:0000259" key="5">
    <source>
        <dbReference type="Pfam" id="PF02885"/>
    </source>
</evidence>
<evidence type="ECO:0000259" key="4">
    <source>
        <dbReference type="Pfam" id="PF00591"/>
    </source>
</evidence>
<organism evidence="6 7">
    <name type="scientific">Candidatus Terasakiella magnetica</name>
    <dbReference type="NCBI Taxonomy" id="1867952"/>
    <lineage>
        <taxon>Bacteria</taxon>
        <taxon>Pseudomonadati</taxon>
        <taxon>Pseudomonadota</taxon>
        <taxon>Alphaproteobacteria</taxon>
        <taxon>Rhodospirillales</taxon>
        <taxon>Terasakiellaceae</taxon>
        <taxon>Terasakiella</taxon>
    </lineage>
</organism>
<dbReference type="Pfam" id="PF00591">
    <property type="entry name" value="Glycos_transf_3"/>
    <property type="match status" value="1"/>
</dbReference>
<dbReference type="SUPFAM" id="SSF47648">
    <property type="entry name" value="Nucleoside phosphorylase/phosphoribosyltransferase N-terminal domain"/>
    <property type="match status" value="1"/>
</dbReference>
<dbReference type="InterPro" id="IPR017459">
    <property type="entry name" value="Glycosyl_Trfase_fam3_N_dom"/>
</dbReference>
<dbReference type="Pfam" id="PF02885">
    <property type="entry name" value="Glycos_trans_3N"/>
    <property type="match status" value="1"/>
</dbReference>
<dbReference type="AlphaFoldDB" id="A0A1C3RKA2"/>
<sequence>MANEHPFAQYIRIIGKGPRLSRPLTREEAHDATTMILKGEVDPVQLGAFLCILRVRSEDPQEGAGFIDAVRDDLKLPSSLPSIDLDWPSYAGKARQLPYYLLAALAMAKSGIKIFMHGAAGHTEGRLYTEQSLEALGIDQAKSLEDSAQKLKDGNFAYLPLKQISPVLQEIIDLKATLGVRTPVNTFARMINAFDAPNVMQCITHAAYREIHRDCADLLGQKRMCVFKGEGGEIERRAAKPVNVQYLINGERFDEEWPAVLEAEHAAHDTEMDISRLKDIWAGKDTHPYAISAITGTIAIALRLMDKASNPAQAQEEAEKLWGARNMDKIPYA</sequence>
<dbReference type="Proteomes" id="UP000231658">
    <property type="component" value="Unassembled WGS sequence"/>
</dbReference>
<feature type="domain" description="Glycosyl transferase family 3 N-terminal" evidence="5">
    <location>
        <begin position="9"/>
        <end position="72"/>
    </location>
</feature>
<proteinExistence type="predicted"/>
<evidence type="ECO:0000256" key="2">
    <source>
        <dbReference type="ARBA" id="ARBA00022679"/>
    </source>
</evidence>
<evidence type="ECO:0000256" key="3">
    <source>
        <dbReference type="ARBA" id="ARBA00022822"/>
    </source>
</evidence>
<name>A0A1C3RKA2_9PROT</name>
<dbReference type="GO" id="GO:0005829">
    <property type="term" value="C:cytosol"/>
    <property type="evidence" value="ECO:0007669"/>
    <property type="project" value="TreeGrafter"/>
</dbReference>
<keyword evidence="7" id="KW-1185">Reference proteome</keyword>
<dbReference type="PANTHER" id="PTHR43285:SF4">
    <property type="entry name" value="TRANSFERASE"/>
    <property type="match status" value="1"/>
</dbReference>
<dbReference type="NCBIfam" id="NF006564">
    <property type="entry name" value="PRK09071.1"/>
    <property type="match status" value="1"/>
</dbReference>
<dbReference type="SUPFAM" id="SSF52418">
    <property type="entry name" value="Nucleoside phosphorylase/phosphoribosyltransferase catalytic domain"/>
    <property type="match status" value="1"/>
</dbReference>
<dbReference type="RefSeq" id="WP_069189662.1">
    <property type="nucleotide sequence ID" value="NZ_FLYE01000045.1"/>
</dbReference>
<gene>
    <name evidence="6" type="ORF">MTBPR1_60162</name>
</gene>
<dbReference type="InterPro" id="IPR036320">
    <property type="entry name" value="Glycosyl_Trfase_fam3_N_dom_sf"/>
</dbReference>
<keyword evidence="3" id="KW-0057">Aromatic amino acid biosynthesis</keyword>
<keyword evidence="3" id="KW-0028">Amino-acid biosynthesis</keyword>
<keyword evidence="1 6" id="KW-0328">Glycosyltransferase</keyword>
<dbReference type="GO" id="GO:0004048">
    <property type="term" value="F:anthranilate phosphoribosyltransferase activity"/>
    <property type="evidence" value="ECO:0007669"/>
    <property type="project" value="InterPro"/>
</dbReference>
<dbReference type="GO" id="GO:0000162">
    <property type="term" value="P:L-tryptophan biosynthetic process"/>
    <property type="evidence" value="ECO:0007669"/>
    <property type="project" value="UniProtKB-KW"/>
</dbReference>
<dbReference type="PANTHER" id="PTHR43285">
    <property type="entry name" value="ANTHRANILATE PHOSPHORIBOSYLTRANSFERASE"/>
    <property type="match status" value="1"/>
</dbReference>
<feature type="domain" description="Glycosyl transferase family 3" evidence="4">
    <location>
        <begin position="102"/>
        <end position="251"/>
    </location>
</feature>
<evidence type="ECO:0000313" key="7">
    <source>
        <dbReference type="Proteomes" id="UP000231658"/>
    </source>
</evidence>
<reference evidence="6 7" key="1">
    <citation type="submission" date="2016-07" db="EMBL/GenBank/DDBJ databases">
        <authorList>
            <person name="Lefevre C.T."/>
        </authorList>
    </citation>
    <scope>NUCLEOTIDE SEQUENCE [LARGE SCALE GENOMIC DNA]</scope>
    <source>
        <strain evidence="6">PR1</strain>
    </source>
</reference>